<keyword evidence="1" id="KW-0805">Transcription regulation</keyword>
<keyword evidence="3" id="KW-0804">Transcription</keyword>
<dbReference type="Pfam" id="PF04542">
    <property type="entry name" value="Sigma70_r2"/>
    <property type="match status" value="1"/>
</dbReference>
<evidence type="ECO:0000256" key="1">
    <source>
        <dbReference type="ARBA" id="ARBA00023015"/>
    </source>
</evidence>
<dbReference type="GO" id="GO:0016987">
    <property type="term" value="F:sigma factor activity"/>
    <property type="evidence" value="ECO:0007669"/>
    <property type="project" value="UniProtKB-KW"/>
</dbReference>
<dbReference type="RefSeq" id="WP_074618408.1">
    <property type="nucleotide sequence ID" value="NZ_CP029487.1"/>
</dbReference>
<dbReference type="EMBL" id="CP029487">
    <property type="protein sequence ID" value="QCT70263.1"/>
    <property type="molecule type" value="Genomic_DNA"/>
</dbReference>
<dbReference type="PANTHER" id="PTHR43133">
    <property type="entry name" value="RNA POLYMERASE ECF-TYPE SIGMA FACTO"/>
    <property type="match status" value="1"/>
</dbReference>
<reference evidence="5 6" key="1">
    <citation type="submission" date="2018-05" db="EMBL/GenBank/DDBJ databases">
        <title>Genome comparison of Eubacterium sp.</title>
        <authorList>
            <person name="Feng Y."/>
            <person name="Sanchez-Andrea I."/>
            <person name="Stams A.J.M."/>
            <person name="De Vos W.M."/>
        </authorList>
    </citation>
    <scope>NUCLEOTIDE SEQUENCE [LARGE SCALE GENOMIC DNA]</scope>
    <source>
        <strain evidence="5 6">YI</strain>
    </source>
</reference>
<protein>
    <submittedName>
        <fullName evidence="5">RNA polymerase subunit sigma-24</fullName>
    </submittedName>
</protein>
<evidence type="ECO:0000256" key="2">
    <source>
        <dbReference type="ARBA" id="ARBA00023082"/>
    </source>
</evidence>
<name>A0A4P9C4M2_EUBML</name>
<dbReference type="InterPro" id="IPR007627">
    <property type="entry name" value="RNA_pol_sigma70_r2"/>
</dbReference>
<gene>
    <name evidence="5" type="ORF">CPZ25_002665</name>
</gene>
<feature type="domain" description="RNA polymerase sigma-70 region 2" evidence="4">
    <location>
        <begin position="27"/>
        <end position="90"/>
    </location>
</feature>
<evidence type="ECO:0000313" key="5">
    <source>
        <dbReference type="EMBL" id="QCT70263.1"/>
    </source>
</evidence>
<dbReference type="SUPFAM" id="SSF88946">
    <property type="entry name" value="Sigma2 domain of RNA polymerase sigma factors"/>
    <property type="match status" value="1"/>
</dbReference>
<dbReference type="NCBIfam" id="TIGR02937">
    <property type="entry name" value="sigma70-ECF"/>
    <property type="match status" value="1"/>
</dbReference>
<organism evidence="5 6">
    <name type="scientific">Eubacterium maltosivorans</name>
    <dbReference type="NCBI Taxonomy" id="2041044"/>
    <lineage>
        <taxon>Bacteria</taxon>
        <taxon>Bacillati</taxon>
        <taxon>Bacillota</taxon>
        <taxon>Clostridia</taxon>
        <taxon>Eubacteriales</taxon>
        <taxon>Eubacteriaceae</taxon>
        <taxon>Eubacterium</taxon>
    </lineage>
</organism>
<dbReference type="GO" id="GO:0006352">
    <property type="term" value="P:DNA-templated transcription initiation"/>
    <property type="evidence" value="ECO:0007669"/>
    <property type="project" value="InterPro"/>
</dbReference>
<dbReference type="KEGG" id="emt:CPZ25_002665"/>
<dbReference type="PANTHER" id="PTHR43133:SF51">
    <property type="entry name" value="RNA POLYMERASE SIGMA FACTOR"/>
    <property type="match status" value="1"/>
</dbReference>
<dbReference type="AlphaFoldDB" id="A0A4P9C4M2"/>
<dbReference type="InterPro" id="IPR013325">
    <property type="entry name" value="RNA_pol_sigma_r2"/>
</dbReference>
<evidence type="ECO:0000259" key="4">
    <source>
        <dbReference type="Pfam" id="PF04542"/>
    </source>
</evidence>
<dbReference type="Gene3D" id="1.10.1740.10">
    <property type="match status" value="1"/>
</dbReference>
<dbReference type="InterPro" id="IPR039425">
    <property type="entry name" value="RNA_pol_sigma-70-like"/>
</dbReference>
<dbReference type="Proteomes" id="UP000218387">
    <property type="component" value="Chromosome"/>
</dbReference>
<dbReference type="InterPro" id="IPR014284">
    <property type="entry name" value="RNA_pol_sigma-70_dom"/>
</dbReference>
<evidence type="ECO:0000256" key="3">
    <source>
        <dbReference type="ARBA" id="ARBA00023163"/>
    </source>
</evidence>
<proteinExistence type="predicted"/>
<sequence length="276" mass="31422">MVSEKEMRTFIRRALEGDKEALGTVLESVQDMVFNLSLRMMGMIEDAEDATQEIMIRVMTSLSSFKGESLFSTWVYRIAKNYLVDYRRSRFDRQPLTFDFYARDIEQGMAERCPDPQAGVDAELLAEELKLSCTNVMLQCLDAESRCIYVLGAMFKIDSAMGANIFDTTPENYRQKLSRIRRQVNDFLKKYCGLSGSGMCACQKRLGYAVGQKRLNPARLEYSVLEVCKKEMENMDALAGVFESLPEYRVPENARAFINRLVASDSMASIQKAGRI</sequence>
<keyword evidence="6" id="KW-1185">Reference proteome</keyword>
<evidence type="ECO:0000313" key="6">
    <source>
        <dbReference type="Proteomes" id="UP000218387"/>
    </source>
</evidence>
<keyword evidence="2" id="KW-0731">Sigma factor</keyword>
<accession>A0A4P9C4M2</accession>